<evidence type="ECO:0000256" key="4">
    <source>
        <dbReference type="ARBA" id="ARBA00023015"/>
    </source>
</evidence>
<dbReference type="InterPro" id="IPR002078">
    <property type="entry name" value="Sigma_54_int"/>
</dbReference>
<protein>
    <recommendedName>
        <fullName evidence="7">HTH-type transcriptional regulatory protein TyrR</fullName>
    </recommendedName>
</protein>
<dbReference type="InterPro" id="IPR035965">
    <property type="entry name" value="PAS-like_dom_sf"/>
</dbReference>
<dbReference type="CDD" id="cd00009">
    <property type="entry name" value="AAA"/>
    <property type="match status" value="1"/>
</dbReference>
<dbReference type="Gene3D" id="1.10.8.60">
    <property type="match status" value="1"/>
</dbReference>
<sequence>MIADGQGRILRAGSNCARIYGRGIEQLLGVSVHALELEGILRPSVTVQVLQQRAPVQLMQTTETGRSVMAQGFPVFDDDGSLIRVVSFSQDLTDLQLLQQEYTLLQHKLTQRRYPGDAETIQVDELSFRSPQVRELYALLKRIAPTDASLLLLGESGVGKTAFAQLSHRLSPRSSGPFVEVNCSAIPDNLFESEMFGYAPGSFTGASRQGKPGLIEQADGGTLFLDEVGDLPLPMQVKLLKVLQDGKVMRIGSTEARSIDFRLVTATNHDLQEQVDAGRFRLDLYYRINVVPMWIPPLRERPEDIPVLLDLVLARLNLRYGQQKVLDDQARHGLVQHDWPGNVRELENVLERCYVASPGSLIQYELPQRSVAQAEAPAVKLPAVSSQVPQLAIAALGEHSLTEALDLYEKQLLQEALQSCSSTYALADRLGISQPTVFRRLRKHGLSLQEARNRD</sequence>
<dbReference type="SUPFAM" id="SSF52540">
    <property type="entry name" value="P-loop containing nucleoside triphosphate hydrolases"/>
    <property type="match status" value="1"/>
</dbReference>
<dbReference type="PROSITE" id="PS00676">
    <property type="entry name" value="SIGMA54_INTERACT_2"/>
    <property type="match status" value="1"/>
</dbReference>
<name>A0ABY5HP99_9GAMM</name>
<dbReference type="SUPFAM" id="SSF55785">
    <property type="entry name" value="PYP-like sensor domain (PAS domain)"/>
    <property type="match status" value="1"/>
</dbReference>
<gene>
    <name evidence="10" type="ORF">KDW95_02850</name>
</gene>
<evidence type="ECO:0000256" key="7">
    <source>
        <dbReference type="ARBA" id="ARBA00029500"/>
    </source>
</evidence>
<evidence type="ECO:0000256" key="5">
    <source>
        <dbReference type="ARBA" id="ARBA00023125"/>
    </source>
</evidence>
<dbReference type="InterPro" id="IPR025662">
    <property type="entry name" value="Sigma_54_int_dom_ATP-bd_1"/>
</dbReference>
<organism evidence="10 11">
    <name type="scientific">Marinobacterium rhizophilum</name>
    <dbReference type="NCBI Taxonomy" id="420402"/>
    <lineage>
        <taxon>Bacteria</taxon>
        <taxon>Pseudomonadati</taxon>
        <taxon>Pseudomonadota</taxon>
        <taxon>Gammaproteobacteria</taxon>
        <taxon>Oceanospirillales</taxon>
        <taxon>Oceanospirillaceae</taxon>
        <taxon>Marinobacterium</taxon>
    </lineage>
</organism>
<dbReference type="Gene3D" id="3.30.450.20">
    <property type="entry name" value="PAS domain"/>
    <property type="match status" value="1"/>
</dbReference>
<dbReference type="Pfam" id="PF00158">
    <property type="entry name" value="Sigma54_activat"/>
    <property type="match status" value="1"/>
</dbReference>
<dbReference type="Gene3D" id="1.10.10.60">
    <property type="entry name" value="Homeodomain-like"/>
    <property type="match status" value="1"/>
</dbReference>
<evidence type="ECO:0000256" key="3">
    <source>
        <dbReference type="ARBA" id="ARBA00022840"/>
    </source>
</evidence>
<evidence type="ECO:0000313" key="11">
    <source>
        <dbReference type="Proteomes" id="UP001058461"/>
    </source>
</evidence>
<dbReference type="InterPro" id="IPR030828">
    <property type="entry name" value="HTH_TyrR"/>
</dbReference>
<dbReference type="PROSITE" id="PS50113">
    <property type="entry name" value="PAC"/>
    <property type="match status" value="1"/>
</dbReference>
<accession>A0ABY5HP99</accession>
<dbReference type="PROSITE" id="PS50045">
    <property type="entry name" value="SIGMA54_INTERACT_4"/>
    <property type="match status" value="1"/>
</dbReference>
<dbReference type="InterPro" id="IPR025943">
    <property type="entry name" value="Sigma_54_int_dom_ATP-bd_2"/>
</dbReference>
<keyword evidence="6" id="KW-0804">Transcription</keyword>
<feature type="domain" description="Sigma-54 factor interaction" evidence="8">
    <location>
        <begin position="126"/>
        <end position="355"/>
    </location>
</feature>
<evidence type="ECO:0000313" key="10">
    <source>
        <dbReference type="EMBL" id="UTW14292.1"/>
    </source>
</evidence>
<keyword evidence="2" id="KW-0058">Aromatic hydrocarbons catabolism</keyword>
<evidence type="ECO:0000259" key="8">
    <source>
        <dbReference type="PROSITE" id="PS50045"/>
    </source>
</evidence>
<dbReference type="Proteomes" id="UP001058461">
    <property type="component" value="Chromosome"/>
</dbReference>
<dbReference type="Pfam" id="PF18024">
    <property type="entry name" value="HTH_50"/>
    <property type="match status" value="1"/>
</dbReference>
<dbReference type="PANTHER" id="PTHR32071">
    <property type="entry name" value="TRANSCRIPTIONAL REGULATORY PROTEIN"/>
    <property type="match status" value="1"/>
</dbReference>
<evidence type="ECO:0000259" key="9">
    <source>
        <dbReference type="PROSITE" id="PS50113"/>
    </source>
</evidence>
<dbReference type="Pfam" id="PF25601">
    <property type="entry name" value="AAA_lid_14"/>
    <property type="match status" value="1"/>
</dbReference>
<evidence type="ECO:0000256" key="1">
    <source>
        <dbReference type="ARBA" id="ARBA00022741"/>
    </source>
</evidence>
<keyword evidence="5" id="KW-0238">DNA-binding</keyword>
<evidence type="ECO:0000256" key="6">
    <source>
        <dbReference type="ARBA" id="ARBA00023163"/>
    </source>
</evidence>
<dbReference type="InterPro" id="IPR058031">
    <property type="entry name" value="AAA_lid_NorR"/>
</dbReference>
<evidence type="ECO:0000256" key="2">
    <source>
        <dbReference type="ARBA" id="ARBA00022797"/>
    </source>
</evidence>
<dbReference type="Gene3D" id="3.40.50.300">
    <property type="entry name" value="P-loop containing nucleotide triphosphate hydrolases"/>
    <property type="match status" value="1"/>
</dbReference>
<dbReference type="InterPro" id="IPR027417">
    <property type="entry name" value="P-loop_NTPase"/>
</dbReference>
<dbReference type="PROSITE" id="PS00675">
    <property type="entry name" value="SIGMA54_INTERACT_1"/>
    <property type="match status" value="1"/>
</dbReference>
<dbReference type="SUPFAM" id="SSF46689">
    <property type="entry name" value="Homeodomain-like"/>
    <property type="match status" value="1"/>
</dbReference>
<keyword evidence="3" id="KW-0067">ATP-binding</keyword>
<dbReference type="PROSITE" id="PS00688">
    <property type="entry name" value="SIGMA54_INTERACT_3"/>
    <property type="match status" value="1"/>
</dbReference>
<dbReference type="InterPro" id="IPR000700">
    <property type="entry name" value="PAS-assoc_C"/>
</dbReference>
<feature type="domain" description="PAC" evidence="9">
    <location>
        <begin position="52"/>
        <end position="104"/>
    </location>
</feature>
<proteinExistence type="predicted"/>
<reference evidence="10" key="1">
    <citation type="submission" date="2021-04" db="EMBL/GenBank/DDBJ databases">
        <title>Oceanospirillales bacteria with DddD are important DMSP degraders in coastal seawater.</title>
        <authorList>
            <person name="Liu J."/>
        </authorList>
    </citation>
    <scope>NUCLEOTIDE SEQUENCE</scope>
    <source>
        <strain evidence="10">D13-1</strain>
    </source>
</reference>
<keyword evidence="11" id="KW-1185">Reference proteome</keyword>
<keyword evidence="4" id="KW-0805">Transcription regulation</keyword>
<dbReference type="InterPro" id="IPR025944">
    <property type="entry name" value="Sigma_54_int_dom_CS"/>
</dbReference>
<keyword evidence="1" id="KW-0547">Nucleotide-binding</keyword>
<dbReference type="InterPro" id="IPR009057">
    <property type="entry name" value="Homeodomain-like_sf"/>
</dbReference>
<dbReference type="SMART" id="SM00382">
    <property type="entry name" value="AAA"/>
    <property type="match status" value="1"/>
</dbReference>
<dbReference type="EMBL" id="CP073347">
    <property type="protein sequence ID" value="UTW14292.1"/>
    <property type="molecule type" value="Genomic_DNA"/>
</dbReference>
<dbReference type="InterPro" id="IPR003593">
    <property type="entry name" value="AAA+_ATPase"/>
</dbReference>